<dbReference type="SMART" id="SM00409">
    <property type="entry name" value="IG"/>
    <property type="match status" value="6"/>
</dbReference>
<evidence type="ECO:0000313" key="16">
    <source>
        <dbReference type="RefSeq" id="XP_022297643.1"/>
    </source>
</evidence>
<dbReference type="CDD" id="cd00063">
    <property type="entry name" value="FN3"/>
    <property type="match status" value="3"/>
</dbReference>
<organism evidence="13 16">
    <name type="scientific">Crassostrea virginica</name>
    <name type="common">Eastern oyster</name>
    <dbReference type="NCBI Taxonomy" id="6565"/>
    <lineage>
        <taxon>Eukaryota</taxon>
        <taxon>Metazoa</taxon>
        <taxon>Spiralia</taxon>
        <taxon>Lophotrochozoa</taxon>
        <taxon>Mollusca</taxon>
        <taxon>Bivalvia</taxon>
        <taxon>Autobranchia</taxon>
        <taxon>Pteriomorphia</taxon>
        <taxon>Ostreida</taxon>
        <taxon>Ostreoidea</taxon>
        <taxon>Ostreidae</taxon>
        <taxon>Crassostrea</taxon>
    </lineage>
</organism>
<dbReference type="InterPro" id="IPR036179">
    <property type="entry name" value="Ig-like_dom_sf"/>
</dbReference>
<dbReference type="Gene3D" id="2.60.40.10">
    <property type="entry name" value="Immunoglobulins"/>
    <property type="match status" value="10"/>
</dbReference>
<reference evidence="14 15" key="1">
    <citation type="submission" date="2025-04" db="UniProtKB">
        <authorList>
            <consortium name="RefSeq"/>
        </authorList>
    </citation>
    <scope>IDENTIFICATION</scope>
    <source>
        <tissue evidence="14 15">Whole sample</tissue>
    </source>
</reference>
<evidence type="ECO:0000256" key="10">
    <source>
        <dbReference type="SAM" id="SignalP"/>
    </source>
</evidence>
<feature type="region of interest" description="Disordered" evidence="8">
    <location>
        <begin position="1193"/>
        <end position="1278"/>
    </location>
</feature>
<dbReference type="Pfam" id="PF13927">
    <property type="entry name" value="Ig_3"/>
    <property type="match status" value="3"/>
</dbReference>
<dbReference type="Pfam" id="PF13882">
    <property type="entry name" value="Bravo_FIGEY"/>
    <property type="match status" value="1"/>
</dbReference>
<proteinExistence type="predicted"/>
<dbReference type="PROSITE" id="PS50835">
    <property type="entry name" value="IG_LIKE"/>
    <property type="match status" value="6"/>
</dbReference>
<dbReference type="InterPro" id="IPR013098">
    <property type="entry name" value="Ig_I-set"/>
</dbReference>
<keyword evidence="10" id="KW-0732">Signal</keyword>
<evidence type="ECO:0000313" key="14">
    <source>
        <dbReference type="RefSeq" id="XP_022297640.1"/>
    </source>
</evidence>
<feature type="signal peptide" evidence="10">
    <location>
        <begin position="1"/>
        <end position="17"/>
    </location>
</feature>
<feature type="transmembrane region" description="Helical" evidence="9">
    <location>
        <begin position="1150"/>
        <end position="1174"/>
    </location>
</feature>
<dbReference type="PANTHER" id="PTHR44170:SF6">
    <property type="entry name" value="CONTACTIN"/>
    <property type="match status" value="1"/>
</dbReference>
<evidence type="ECO:0000313" key="13">
    <source>
        <dbReference type="Proteomes" id="UP000694844"/>
    </source>
</evidence>
<dbReference type="InterPro" id="IPR026966">
    <property type="entry name" value="Neurofascin/L1/NrCAM_C"/>
</dbReference>
<feature type="chain" id="PRO_5044665951" evidence="10">
    <location>
        <begin position="18"/>
        <end position="1278"/>
    </location>
</feature>
<sequence>MAIPQHVFIVILCIVESFQERTVPSPPSITAGPKPYPRRQWNHEKGDRVYVYIARETNTRLQCVASGNTPNLRYDWLKDEKLIDFTSDEVKYPNSTVRIYKEQGLGTLNIHRVQESDYGTYQCRASTLDSPAVSLSKKVKLIEADISSFQSNNDRPPKQVPLGQYLMLTCDPPYSNPKALLKWTMDVSLKEMNLNERIAKDYEGNLHFTNVAQEDGSKMYSCFASLEFIGFYSKGPATELTVFGSKAAFQPVEIKWTSEKNIIGVEGEPVKFMCIFSGFPTPKITWRREGRTEMEESSGHELVISSVKPGDKGTYVCSGTNSVTHHGPQEVTFRLDVQAKPRWVKPPVDTRVSVGDSASLSCAAEGTPTPSVEWYIDGIPFKEIPDKRFIQNDVLYVKNLTKKESMVVQCNATNTHGSLFSDVYINVLALPPEITNWTKVVKVAAGENAVLTCEHNGYPTPTLKWEKGPQLLKGPQYMFTQNSITILEVSKNDDGKFRCTSVNNQGTMEKEMDLIIRDKTSIKDLTGLTENREGKESLEVDIDADVLYTCIAMTDPQETVRYTWRKDGQVIKDNSDPHLSCEENCSILRVKEAKGRHSGNYTCVASNGIDQDHRTIQLKVKAAPDAPEDVKLTSCGEWKLGLLWTAGFNNFLPIINYTIEYSTSFNTDQWLFLYQTPNNNTMVSGVPLSPWVNYKFRVKALNQKGVSDPSEPTNVCKTDPKRPARNPEGVRITDEKEGFLHVSWELMGPMEHNGEKFEYQIFVRKLADDETKSYIVPGDKNFKQIKTGDTYQKYGVKVVARNTQGPTLQTPQEVFGFSGMGRPTIRPENFARDKDSPFTAETATFVWDSIPLDSPDLKGKFNGYVIRYWKTNNPQSIKRIEVPPRVLPATMSGGDVAADNGQIRETINNLPAYSQLQLDVLVKNSKYESDPSDPIDLVTPEGVPTQVQKLRSEKRGENYIDLGWYFPNRVNGELQQFIVTYQKVARGRLGSIREDPVNANSSILSTDLIEHRIQGLEPNTQYRVVVYATTRVGAGSAAFLDVMTADRAPLKPPIVTVISLPEKNGFNVSWISETSENEVNLKVPGEPFKVIGRGNTSRNWLLLKEGLEVGRTYVITVTAVDSLRRATSEEYKVTFTNIGLNRDGDEVFKATWFIIVMVVIAILILVIIIVCLLLKRNRGDKYNVQERENLHGIKGEEKKPLPKGDFDENSEKQPLAGNPYDERGVPLGGSDKDSLEEYGDVDPTKFNEDGSFIGQYGNQQPTTPSESHAPSSVMHDLI</sequence>
<dbReference type="CDD" id="cd00096">
    <property type="entry name" value="Ig"/>
    <property type="match status" value="1"/>
</dbReference>
<comment type="subcellular location">
    <subcellularLocation>
        <location evidence="1">Membrane</location>
        <topology evidence="1">Single-pass type I membrane protein</topology>
    </subcellularLocation>
</comment>
<feature type="domain" description="Ig-like" evidence="11">
    <location>
        <begin position="432"/>
        <end position="515"/>
    </location>
</feature>
<evidence type="ECO:0000256" key="4">
    <source>
        <dbReference type="ARBA" id="ARBA00022889"/>
    </source>
</evidence>
<dbReference type="OrthoDB" id="6244967at2759"/>
<feature type="compositionally biased region" description="Basic and acidic residues" evidence="8">
    <location>
        <begin position="1193"/>
        <end position="1211"/>
    </location>
</feature>
<feature type="domain" description="Ig-like" evidence="11">
    <location>
        <begin position="251"/>
        <end position="332"/>
    </location>
</feature>
<keyword evidence="13" id="KW-1185">Reference proteome</keyword>
<dbReference type="InterPro" id="IPR003598">
    <property type="entry name" value="Ig_sub2"/>
</dbReference>
<evidence type="ECO:0000256" key="3">
    <source>
        <dbReference type="ARBA" id="ARBA00022737"/>
    </source>
</evidence>
<keyword evidence="4" id="KW-0130">Cell adhesion</keyword>
<feature type="domain" description="Fibronectin type-III" evidence="12">
    <location>
        <begin position="943"/>
        <end position="1048"/>
    </location>
</feature>
<dbReference type="Proteomes" id="UP000694844">
    <property type="component" value="Chromosome 8"/>
</dbReference>
<dbReference type="RefSeq" id="XP_022297643.1">
    <property type="nucleotide sequence ID" value="XM_022441935.1"/>
</dbReference>
<feature type="domain" description="Ig-like" evidence="11">
    <location>
        <begin position="144"/>
        <end position="243"/>
    </location>
</feature>
<dbReference type="Pfam" id="PF07679">
    <property type="entry name" value="I-set"/>
    <property type="match status" value="2"/>
</dbReference>
<dbReference type="KEGG" id="cvn:111107009"/>
<dbReference type="InterPro" id="IPR013783">
    <property type="entry name" value="Ig-like_fold"/>
</dbReference>
<dbReference type="GO" id="GO:0016020">
    <property type="term" value="C:membrane"/>
    <property type="evidence" value="ECO:0007669"/>
    <property type="project" value="UniProtKB-SubCell"/>
</dbReference>
<dbReference type="RefSeq" id="XP_022297640.1">
    <property type="nucleotide sequence ID" value="XM_022441932.1"/>
</dbReference>
<evidence type="ECO:0000256" key="8">
    <source>
        <dbReference type="SAM" id="MobiDB-lite"/>
    </source>
</evidence>
<dbReference type="Pfam" id="PF00041">
    <property type="entry name" value="fn3"/>
    <property type="match status" value="2"/>
</dbReference>
<feature type="domain" description="Ig-like" evidence="11">
    <location>
        <begin position="533"/>
        <end position="617"/>
    </location>
</feature>
<dbReference type="InterPro" id="IPR007110">
    <property type="entry name" value="Ig-like_dom"/>
</dbReference>
<evidence type="ECO:0000259" key="11">
    <source>
        <dbReference type="PROSITE" id="PS50835"/>
    </source>
</evidence>
<evidence type="ECO:0000256" key="6">
    <source>
        <dbReference type="ARBA" id="ARBA00023136"/>
    </source>
</evidence>
<dbReference type="InterPro" id="IPR036116">
    <property type="entry name" value="FN3_sf"/>
</dbReference>
<feature type="domain" description="Fibronectin type-III" evidence="12">
    <location>
        <begin position="726"/>
        <end position="823"/>
    </location>
</feature>
<keyword evidence="6 9" id="KW-0472">Membrane</keyword>
<dbReference type="SMART" id="SM00408">
    <property type="entry name" value="IGc2"/>
    <property type="match status" value="5"/>
</dbReference>
<feature type="domain" description="Ig-like" evidence="11">
    <location>
        <begin position="341"/>
        <end position="426"/>
    </location>
</feature>
<accession>A0A8B8B3L5</accession>
<evidence type="ECO:0000256" key="9">
    <source>
        <dbReference type="SAM" id="Phobius"/>
    </source>
</evidence>
<dbReference type="RefSeq" id="XP_022297642.1">
    <property type="nucleotide sequence ID" value="XM_022441934.1"/>
</dbReference>
<feature type="region of interest" description="Disordered" evidence="8">
    <location>
        <begin position="705"/>
        <end position="728"/>
    </location>
</feature>
<feature type="domain" description="Fibronectin type-III" evidence="12">
    <location>
        <begin position="826"/>
        <end position="942"/>
    </location>
</feature>
<dbReference type="InterPro" id="IPR003961">
    <property type="entry name" value="FN3_dom"/>
</dbReference>
<dbReference type="GO" id="GO:0098609">
    <property type="term" value="P:cell-cell adhesion"/>
    <property type="evidence" value="ECO:0007669"/>
    <property type="project" value="TreeGrafter"/>
</dbReference>
<name>A0A8B8B3L5_CRAVI</name>
<evidence type="ECO:0000256" key="5">
    <source>
        <dbReference type="ARBA" id="ARBA00022989"/>
    </source>
</evidence>
<evidence type="ECO:0000256" key="7">
    <source>
        <dbReference type="ARBA" id="ARBA00023157"/>
    </source>
</evidence>
<feature type="domain" description="Ig-like" evidence="11">
    <location>
        <begin position="27"/>
        <end position="140"/>
    </location>
</feature>
<dbReference type="SUPFAM" id="SSF49265">
    <property type="entry name" value="Fibronectin type III"/>
    <property type="match status" value="3"/>
</dbReference>
<feature type="compositionally biased region" description="Polar residues" evidence="8">
    <location>
        <begin position="1256"/>
        <end position="1270"/>
    </location>
</feature>
<dbReference type="SUPFAM" id="SSF48726">
    <property type="entry name" value="Immunoglobulin"/>
    <property type="match status" value="6"/>
</dbReference>
<gene>
    <name evidence="14 15 16" type="primary">LOC111107009</name>
</gene>
<evidence type="ECO:0000256" key="2">
    <source>
        <dbReference type="ARBA" id="ARBA00022692"/>
    </source>
</evidence>
<keyword evidence="2 9" id="KW-0812">Transmembrane</keyword>
<dbReference type="SMART" id="SM00060">
    <property type="entry name" value="FN3"/>
    <property type="match status" value="4"/>
</dbReference>
<protein>
    <submittedName>
        <fullName evidence="14 15">Neuroglian-like isoform X1</fullName>
    </submittedName>
</protein>
<keyword evidence="3" id="KW-0677">Repeat</keyword>
<feature type="compositionally biased region" description="Basic and acidic residues" evidence="8">
    <location>
        <begin position="1220"/>
        <end position="1235"/>
    </location>
</feature>
<dbReference type="PANTHER" id="PTHR44170">
    <property type="entry name" value="PROTEIN SIDEKICK"/>
    <property type="match status" value="1"/>
</dbReference>
<feature type="domain" description="Fibronectin type-III" evidence="12">
    <location>
        <begin position="626"/>
        <end position="721"/>
    </location>
</feature>
<keyword evidence="5 9" id="KW-1133">Transmembrane helix</keyword>
<evidence type="ECO:0000256" key="1">
    <source>
        <dbReference type="ARBA" id="ARBA00004479"/>
    </source>
</evidence>
<dbReference type="GeneID" id="111107009"/>
<keyword evidence="7" id="KW-1015">Disulfide bond</keyword>
<dbReference type="PROSITE" id="PS50853">
    <property type="entry name" value="FN3"/>
    <property type="match status" value="4"/>
</dbReference>
<dbReference type="AlphaFoldDB" id="A0A8B8B3L5"/>
<evidence type="ECO:0000259" key="12">
    <source>
        <dbReference type="PROSITE" id="PS50853"/>
    </source>
</evidence>
<evidence type="ECO:0000313" key="15">
    <source>
        <dbReference type="RefSeq" id="XP_022297642.1"/>
    </source>
</evidence>
<dbReference type="InterPro" id="IPR003599">
    <property type="entry name" value="Ig_sub"/>
</dbReference>